<dbReference type="EMBL" id="CP055903">
    <property type="protein sequence ID" value="QKX63253.1"/>
    <property type="molecule type" value="Genomic_DNA"/>
</dbReference>
<dbReference type="SUPFAM" id="SSF57701">
    <property type="entry name" value="Zn2/Cys6 DNA-binding domain"/>
    <property type="match status" value="1"/>
</dbReference>
<evidence type="ECO:0000313" key="7">
    <source>
        <dbReference type="EMBL" id="QKX63253.1"/>
    </source>
</evidence>
<dbReference type="PANTHER" id="PTHR37534:SF8">
    <property type="entry name" value="ZN(II)2CYS6 TRANSCRIPTION FACTOR (EUROFUNG)"/>
    <property type="match status" value="1"/>
</dbReference>
<comment type="subcellular location">
    <subcellularLocation>
        <location evidence="1">Nucleus</location>
    </subcellularLocation>
</comment>
<keyword evidence="2" id="KW-0805">Transcription regulation</keyword>
<dbReference type="Pfam" id="PF00172">
    <property type="entry name" value="Zn_clus"/>
    <property type="match status" value="1"/>
</dbReference>
<reference evidence="8" key="1">
    <citation type="submission" date="2020-06" db="EMBL/GenBank/DDBJ databases">
        <title>A chromosome-scale genome assembly of Talaromyces rugulosus W13939.</title>
        <authorList>
            <person name="Wang B."/>
            <person name="Guo L."/>
            <person name="Ye K."/>
            <person name="Wang L."/>
        </authorList>
    </citation>
    <scope>NUCLEOTIDE SEQUENCE [LARGE SCALE GENOMIC DNA]</scope>
    <source>
        <strain evidence="8">W13939</strain>
    </source>
</reference>
<dbReference type="Pfam" id="PF11951">
    <property type="entry name" value="Fungal_trans_2"/>
    <property type="match status" value="1"/>
</dbReference>
<organism evidence="7 8">
    <name type="scientific">Talaromyces rugulosus</name>
    <name type="common">Penicillium rugulosum</name>
    <dbReference type="NCBI Taxonomy" id="121627"/>
    <lineage>
        <taxon>Eukaryota</taxon>
        <taxon>Fungi</taxon>
        <taxon>Dikarya</taxon>
        <taxon>Ascomycota</taxon>
        <taxon>Pezizomycotina</taxon>
        <taxon>Eurotiomycetes</taxon>
        <taxon>Eurotiomycetidae</taxon>
        <taxon>Eurotiales</taxon>
        <taxon>Trichocomaceae</taxon>
        <taxon>Talaromyces</taxon>
        <taxon>Talaromyces sect. Islandici</taxon>
    </lineage>
</organism>
<dbReference type="GO" id="GO:0045944">
    <property type="term" value="P:positive regulation of transcription by RNA polymerase II"/>
    <property type="evidence" value="ECO:0007669"/>
    <property type="project" value="TreeGrafter"/>
</dbReference>
<evidence type="ECO:0000256" key="3">
    <source>
        <dbReference type="ARBA" id="ARBA00023125"/>
    </source>
</evidence>
<dbReference type="OrthoDB" id="5130013at2759"/>
<evidence type="ECO:0000256" key="5">
    <source>
        <dbReference type="ARBA" id="ARBA00023242"/>
    </source>
</evidence>
<dbReference type="PANTHER" id="PTHR37534">
    <property type="entry name" value="TRANSCRIPTIONAL ACTIVATOR PROTEIN UGA3"/>
    <property type="match status" value="1"/>
</dbReference>
<dbReference type="GeneID" id="55997902"/>
<accession>A0A7H8RFD9</accession>
<dbReference type="KEGG" id="trg:TRUGW13939_10422"/>
<dbReference type="RefSeq" id="XP_035349427.1">
    <property type="nucleotide sequence ID" value="XM_035493534.1"/>
</dbReference>
<name>A0A7H8RFD9_TALRU</name>
<evidence type="ECO:0000256" key="1">
    <source>
        <dbReference type="ARBA" id="ARBA00004123"/>
    </source>
</evidence>
<proteinExistence type="predicted"/>
<keyword evidence="5" id="KW-0539">Nucleus</keyword>
<dbReference type="InterPro" id="IPR036864">
    <property type="entry name" value="Zn2-C6_fun-type_DNA-bd_sf"/>
</dbReference>
<dbReference type="InterPro" id="IPR021858">
    <property type="entry name" value="Fun_TF"/>
</dbReference>
<keyword evidence="8" id="KW-1185">Reference proteome</keyword>
<keyword evidence="4" id="KW-0804">Transcription</keyword>
<dbReference type="GO" id="GO:0005634">
    <property type="term" value="C:nucleus"/>
    <property type="evidence" value="ECO:0007669"/>
    <property type="project" value="UniProtKB-SubCell"/>
</dbReference>
<dbReference type="GO" id="GO:0000976">
    <property type="term" value="F:transcription cis-regulatory region binding"/>
    <property type="evidence" value="ECO:0007669"/>
    <property type="project" value="TreeGrafter"/>
</dbReference>
<dbReference type="PROSITE" id="PS50048">
    <property type="entry name" value="ZN2_CY6_FUNGAL_2"/>
    <property type="match status" value="1"/>
</dbReference>
<dbReference type="CDD" id="cd00067">
    <property type="entry name" value="GAL4"/>
    <property type="match status" value="1"/>
</dbReference>
<feature type="domain" description="Zn(2)-C6 fungal-type" evidence="6">
    <location>
        <begin position="4"/>
        <end position="32"/>
    </location>
</feature>
<evidence type="ECO:0000259" key="6">
    <source>
        <dbReference type="PROSITE" id="PS50048"/>
    </source>
</evidence>
<dbReference type="Proteomes" id="UP000509510">
    <property type="component" value="Chromosome VI"/>
</dbReference>
<sequence length="536" mass="60369">MNDPCYTCRRRRIHCDQSGTPCAKCEKSGFECFQQRPLRWVKGVTLRSKFHDSVLRPSAQSKHMPAKLLAEAGDVQVATEELASINQYVPGLHQESSTTDVRTVDDTANSLVIASPRSLSDQAITHLDKTSRYYLDYYNDRICKLFIVQDSDSNPMRNLIPLALQDSVLMNAVLTLAARHHANTGYSFHQQDTSIILPVPVNANRDALSYKYKAIQGLTSSVEHATSIKHDTTLASIFLLIFLDLLESGSDRWNVHLEGAKSLITCNKSLFELPSSVAYGPGQTVQEIRDFISSQIYLIGILGGTFVRPKLLTQFSGLQQPELQPKDVVERSFLGCPVYLLDAIQNLSTQRDAIADSKNINDCDVRRQIQNITGVVESIESFDCYEWATALPRRQVPSQQEITNLCSLASSYKLGALIYGRRVLDARTGKESSQTELVCELIMAIGSLQNDDTLFKCILWPIFVAGLECQWKTQRQFLAQCLERFWRLTLCFNVINGAEILNTYWQEKDQQSQSSTPSSSQWIFNMGRLGQDWLLI</sequence>
<dbReference type="Gene3D" id="4.10.240.10">
    <property type="entry name" value="Zn(2)-C6 fungal-type DNA-binding domain"/>
    <property type="match status" value="1"/>
</dbReference>
<dbReference type="AlphaFoldDB" id="A0A7H8RFD9"/>
<keyword evidence="3" id="KW-0238">DNA-binding</keyword>
<gene>
    <name evidence="7" type="ORF">TRUGW13939_10422</name>
</gene>
<dbReference type="GO" id="GO:0000981">
    <property type="term" value="F:DNA-binding transcription factor activity, RNA polymerase II-specific"/>
    <property type="evidence" value="ECO:0007669"/>
    <property type="project" value="InterPro"/>
</dbReference>
<evidence type="ECO:0000256" key="4">
    <source>
        <dbReference type="ARBA" id="ARBA00023163"/>
    </source>
</evidence>
<evidence type="ECO:0000313" key="8">
    <source>
        <dbReference type="Proteomes" id="UP000509510"/>
    </source>
</evidence>
<evidence type="ECO:0000256" key="2">
    <source>
        <dbReference type="ARBA" id="ARBA00023015"/>
    </source>
</evidence>
<dbReference type="GO" id="GO:0008270">
    <property type="term" value="F:zinc ion binding"/>
    <property type="evidence" value="ECO:0007669"/>
    <property type="project" value="InterPro"/>
</dbReference>
<protein>
    <recommendedName>
        <fullName evidence="6">Zn(2)-C6 fungal-type domain-containing protein</fullName>
    </recommendedName>
</protein>
<dbReference type="InterPro" id="IPR001138">
    <property type="entry name" value="Zn2Cys6_DnaBD"/>
</dbReference>